<evidence type="ECO:0000256" key="4">
    <source>
        <dbReference type="ARBA" id="ARBA00022729"/>
    </source>
</evidence>
<dbReference type="PROSITE" id="PS00134">
    <property type="entry name" value="TRYPSIN_HIS"/>
    <property type="match status" value="1"/>
</dbReference>
<dbReference type="InterPro" id="IPR001314">
    <property type="entry name" value="Peptidase_S1A"/>
</dbReference>
<evidence type="ECO:0000313" key="12">
    <source>
        <dbReference type="EMBL" id="CAF1331694.1"/>
    </source>
</evidence>
<feature type="chain" id="PRO_5035604724" description="Peptidase S1 domain-containing protein" evidence="10">
    <location>
        <begin position="17"/>
        <end position="244"/>
    </location>
</feature>
<protein>
    <recommendedName>
        <fullName evidence="11">Peptidase S1 domain-containing protein</fullName>
    </recommendedName>
</protein>
<evidence type="ECO:0000256" key="10">
    <source>
        <dbReference type="SAM" id="SignalP"/>
    </source>
</evidence>
<dbReference type="SUPFAM" id="SSF50494">
    <property type="entry name" value="Trypsin-like serine proteases"/>
    <property type="match status" value="1"/>
</dbReference>
<keyword evidence="14" id="KW-1185">Reference proteome</keyword>
<dbReference type="Proteomes" id="UP000663829">
    <property type="component" value="Unassembled WGS sequence"/>
</dbReference>
<evidence type="ECO:0000256" key="9">
    <source>
        <dbReference type="RuleBase" id="RU363034"/>
    </source>
</evidence>
<gene>
    <name evidence="12" type="ORF">GPM918_LOCUS29982</name>
    <name evidence="13" type="ORF">SRO942_LOCUS30578</name>
</gene>
<evidence type="ECO:0000256" key="7">
    <source>
        <dbReference type="ARBA" id="ARBA00023145"/>
    </source>
</evidence>
<dbReference type="OrthoDB" id="10051896at2759"/>
<dbReference type="InterPro" id="IPR001254">
    <property type="entry name" value="Trypsin_dom"/>
</dbReference>
<dbReference type="PROSITE" id="PS50240">
    <property type="entry name" value="TRYPSIN_DOM"/>
    <property type="match status" value="1"/>
</dbReference>
<dbReference type="InterPro" id="IPR033116">
    <property type="entry name" value="TRYPSIN_SER"/>
</dbReference>
<keyword evidence="3 9" id="KW-0645">Protease</keyword>
<accession>A0A815FYU3</accession>
<evidence type="ECO:0000256" key="6">
    <source>
        <dbReference type="ARBA" id="ARBA00022825"/>
    </source>
</evidence>
<keyword evidence="7" id="KW-0865">Zymogen</keyword>
<dbReference type="InterPro" id="IPR009003">
    <property type="entry name" value="Peptidase_S1_PA"/>
</dbReference>
<keyword evidence="4 10" id="KW-0732">Signal</keyword>
<dbReference type="Proteomes" id="UP000681722">
    <property type="component" value="Unassembled WGS sequence"/>
</dbReference>
<evidence type="ECO:0000256" key="8">
    <source>
        <dbReference type="ARBA" id="ARBA00023157"/>
    </source>
</evidence>
<dbReference type="GO" id="GO:0005576">
    <property type="term" value="C:extracellular region"/>
    <property type="evidence" value="ECO:0007669"/>
    <property type="project" value="UniProtKB-SubCell"/>
</dbReference>
<feature type="signal peptide" evidence="10">
    <location>
        <begin position="1"/>
        <end position="16"/>
    </location>
</feature>
<feature type="domain" description="Peptidase S1" evidence="11">
    <location>
        <begin position="35"/>
        <end position="244"/>
    </location>
</feature>
<dbReference type="InterPro" id="IPR018114">
    <property type="entry name" value="TRYPSIN_HIS"/>
</dbReference>
<proteinExistence type="predicted"/>
<dbReference type="SMART" id="SM00020">
    <property type="entry name" value="Tryp_SPc"/>
    <property type="match status" value="1"/>
</dbReference>
<keyword evidence="2" id="KW-0964">Secreted</keyword>
<dbReference type="PROSITE" id="PS00135">
    <property type="entry name" value="TRYPSIN_SER"/>
    <property type="match status" value="1"/>
</dbReference>
<dbReference type="InterPro" id="IPR043504">
    <property type="entry name" value="Peptidase_S1_PA_chymotrypsin"/>
</dbReference>
<comment type="caution">
    <text evidence="12">The sequence shown here is derived from an EMBL/GenBank/DDBJ whole genome shotgun (WGS) entry which is preliminary data.</text>
</comment>
<dbReference type="FunFam" id="2.40.10.10:FF:000146">
    <property type="entry name" value="Serine protease 53"/>
    <property type="match status" value="1"/>
</dbReference>
<dbReference type="Gene3D" id="2.40.10.10">
    <property type="entry name" value="Trypsin-like serine proteases"/>
    <property type="match status" value="1"/>
</dbReference>
<dbReference type="EMBL" id="CAJNOQ010013931">
    <property type="protein sequence ID" value="CAF1331694.1"/>
    <property type="molecule type" value="Genomic_DNA"/>
</dbReference>
<keyword evidence="6 9" id="KW-0720">Serine protease</keyword>
<dbReference type="GO" id="GO:0006508">
    <property type="term" value="P:proteolysis"/>
    <property type="evidence" value="ECO:0007669"/>
    <property type="project" value="UniProtKB-KW"/>
</dbReference>
<dbReference type="CDD" id="cd00190">
    <property type="entry name" value="Tryp_SPc"/>
    <property type="match status" value="1"/>
</dbReference>
<dbReference type="AlphaFoldDB" id="A0A815FYU3"/>
<keyword evidence="5 9" id="KW-0378">Hydrolase</keyword>
<sequence length="244" mass="26440">MIGTVICVLLVAYANAQSQTFGPDDCGLRPLVNKVVGGVVAKVGDWPWSGSLLSNGRHICGGSLIKGTWFITAAHCVTNTNPANYRVQLGIHDRTIPESWVKTYTVKRVISHPSYNSRLIQNDIALLELTTTAEPYNEYILPVCMPQETEDFQLKKSVATGWGSTYSGGSVTRFHYEVEMPVLADAECKAKFGGSNNMLNPASQVCAGHTGEDKDTCQGDSGGPLVCESNGRWKLAGLTSWVRL</sequence>
<dbReference type="PANTHER" id="PTHR24252">
    <property type="entry name" value="ACROSIN-RELATED"/>
    <property type="match status" value="1"/>
</dbReference>
<comment type="subcellular location">
    <subcellularLocation>
        <location evidence="1">Secreted</location>
    </subcellularLocation>
</comment>
<evidence type="ECO:0000256" key="5">
    <source>
        <dbReference type="ARBA" id="ARBA00022801"/>
    </source>
</evidence>
<evidence type="ECO:0000313" key="13">
    <source>
        <dbReference type="EMBL" id="CAF4185581.1"/>
    </source>
</evidence>
<dbReference type="GO" id="GO:0004252">
    <property type="term" value="F:serine-type endopeptidase activity"/>
    <property type="evidence" value="ECO:0007669"/>
    <property type="project" value="InterPro"/>
</dbReference>
<evidence type="ECO:0000313" key="14">
    <source>
        <dbReference type="Proteomes" id="UP000663829"/>
    </source>
</evidence>
<dbReference type="PRINTS" id="PR00722">
    <property type="entry name" value="CHYMOTRYPSIN"/>
</dbReference>
<evidence type="ECO:0000256" key="1">
    <source>
        <dbReference type="ARBA" id="ARBA00004613"/>
    </source>
</evidence>
<evidence type="ECO:0000259" key="11">
    <source>
        <dbReference type="PROSITE" id="PS50240"/>
    </source>
</evidence>
<organism evidence="12 14">
    <name type="scientific">Didymodactylos carnosus</name>
    <dbReference type="NCBI Taxonomy" id="1234261"/>
    <lineage>
        <taxon>Eukaryota</taxon>
        <taxon>Metazoa</taxon>
        <taxon>Spiralia</taxon>
        <taxon>Gnathifera</taxon>
        <taxon>Rotifera</taxon>
        <taxon>Eurotatoria</taxon>
        <taxon>Bdelloidea</taxon>
        <taxon>Philodinida</taxon>
        <taxon>Philodinidae</taxon>
        <taxon>Didymodactylos</taxon>
    </lineage>
</organism>
<dbReference type="EMBL" id="CAJOBC010053439">
    <property type="protein sequence ID" value="CAF4185581.1"/>
    <property type="molecule type" value="Genomic_DNA"/>
</dbReference>
<name>A0A815FYU3_9BILA</name>
<evidence type="ECO:0000256" key="3">
    <source>
        <dbReference type="ARBA" id="ARBA00022670"/>
    </source>
</evidence>
<keyword evidence="8" id="KW-1015">Disulfide bond</keyword>
<dbReference type="PANTHER" id="PTHR24252:SF7">
    <property type="entry name" value="HYALIN"/>
    <property type="match status" value="1"/>
</dbReference>
<evidence type="ECO:0000256" key="2">
    <source>
        <dbReference type="ARBA" id="ARBA00022525"/>
    </source>
</evidence>
<dbReference type="Pfam" id="PF00089">
    <property type="entry name" value="Trypsin"/>
    <property type="match status" value="1"/>
</dbReference>
<reference evidence="12" key="1">
    <citation type="submission" date="2021-02" db="EMBL/GenBank/DDBJ databases">
        <authorList>
            <person name="Nowell W R."/>
        </authorList>
    </citation>
    <scope>NUCLEOTIDE SEQUENCE</scope>
</reference>